<name>A0A061I180_CRIGR</name>
<dbReference type="Proteomes" id="UP000030759">
    <property type="component" value="Unassembled WGS sequence"/>
</dbReference>
<evidence type="ECO:0000313" key="1">
    <source>
        <dbReference type="EMBL" id="ERE74803.1"/>
    </source>
</evidence>
<dbReference type="AlphaFoldDB" id="A0A061I180"/>
<reference evidence="2" key="1">
    <citation type="journal article" date="2013" name="Nat. Biotechnol.">
        <title>Chinese hamster genome sequenced from sorted chromosomes.</title>
        <authorList>
            <person name="Brinkrolf K."/>
            <person name="Rupp O."/>
            <person name="Laux H."/>
            <person name="Kollin F."/>
            <person name="Ernst W."/>
            <person name="Linke B."/>
            <person name="Kofler R."/>
            <person name="Romand S."/>
            <person name="Hesse F."/>
            <person name="Budach W.E."/>
            <person name="Galosy S."/>
            <person name="Muller D."/>
            <person name="Noll T."/>
            <person name="Wienberg J."/>
            <person name="Jostock T."/>
            <person name="Leonard M."/>
            <person name="Grillari J."/>
            <person name="Tauch A."/>
            <person name="Goesmann A."/>
            <person name="Helk B."/>
            <person name="Mott J.E."/>
            <person name="Puhler A."/>
            <person name="Borth N."/>
        </authorList>
    </citation>
    <scope>NUCLEOTIDE SEQUENCE [LARGE SCALE GENOMIC DNA]</scope>
    <source>
        <strain evidence="2">17A/GY</strain>
    </source>
</reference>
<evidence type="ECO:0000313" key="2">
    <source>
        <dbReference type="Proteomes" id="UP000030759"/>
    </source>
</evidence>
<sequence length="218" mass="24808">MYPLQSDAELFGLDLVDLSLKPDPRNAKVTDEHIPAPGFYEDSMDSNMGLHGPYRTLHALSPIHERATKHTCLLMAQLQLCKFQEIGYKNAGMVLEGKFQSSTEMEMEGALISNILFKLVFSTTYRQNYFYSELFVIAERQAMRIRIGSGIPYRSPNPHVRVRSPLRRAQSSTIECHVEIVTPRMQALTQMGKEWLSQGARESYKPLGQQHCNLSTEL</sequence>
<organism evidence="1 2">
    <name type="scientific">Cricetulus griseus</name>
    <name type="common">Chinese hamster</name>
    <name type="synonym">Cricetulus barabensis griseus</name>
    <dbReference type="NCBI Taxonomy" id="10029"/>
    <lineage>
        <taxon>Eukaryota</taxon>
        <taxon>Metazoa</taxon>
        <taxon>Chordata</taxon>
        <taxon>Craniata</taxon>
        <taxon>Vertebrata</taxon>
        <taxon>Euteleostomi</taxon>
        <taxon>Mammalia</taxon>
        <taxon>Eutheria</taxon>
        <taxon>Euarchontoglires</taxon>
        <taxon>Glires</taxon>
        <taxon>Rodentia</taxon>
        <taxon>Myomorpha</taxon>
        <taxon>Muroidea</taxon>
        <taxon>Cricetidae</taxon>
        <taxon>Cricetinae</taxon>
        <taxon>Cricetulus</taxon>
    </lineage>
</organism>
<accession>A0A061I180</accession>
<gene>
    <name evidence="1" type="ORF">H671_4g13150</name>
</gene>
<protein>
    <submittedName>
        <fullName evidence="1">Uncharacterized protein</fullName>
    </submittedName>
</protein>
<proteinExistence type="predicted"/>
<dbReference type="EMBL" id="KE675741">
    <property type="protein sequence ID" value="ERE74803.1"/>
    <property type="molecule type" value="Genomic_DNA"/>
</dbReference>